<dbReference type="Pfam" id="PF13715">
    <property type="entry name" value="CarbopepD_reg_2"/>
    <property type="match status" value="1"/>
</dbReference>
<accession>A0A1Y4PU81</accession>
<dbReference type="InterPro" id="IPR023997">
    <property type="entry name" value="TonB-dep_OMP_SusC/RagA_CS"/>
</dbReference>
<keyword evidence="10" id="KW-0732">Signal</keyword>
<evidence type="ECO:0000256" key="9">
    <source>
        <dbReference type="RuleBase" id="RU003357"/>
    </source>
</evidence>
<dbReference type="EMBL" id="VWKB01000030">
    <property type="protein sequence ID" value="KAA4093104.1"/>
    <property type="molecule type" value="Genomic_DNA"/>
</dbReference>
<evidence type="ECO:0000256" key="6">
    <source>
        <dbReference type="ARBA" id="ARBA00023136"/>
    </source>
</evidence>
<dbReference type="NCBIfam" id="TIGR04056">
    <property type="entry name" value="OMP_RagA_SusC"/>
    <property type="match status" value="1"/>
</dbReference>
<keyword evidence="16" id="KW-0675">Receptor</keyword>
<dbReference type="InterPro" id="IPR023996">
    <property type="entry name" value="TonB-dep_OMP_SusC/RagA"/>
</dbReference>
<evidence type="ECO:0000313" key="23">
    <source>
        <dbReference type="Proteomes" id="UP000473905"/>
    </source>
</evidence>
<evidence type="ECO:0000313" key="14">
    <source>
        <dbReference type="EMBL" id="KAA3953154.1"/>
    </source>
</evidence>
<dbReference type="InterPro" id="IPR000531">
    <property type="entry name" value="Beta-barrel_TonB"/>
</dbReference>
<evidence type="ECO:0000313" key="18">
    <source>
        <dbReference type="EMBL" id="QDM11677.1"/>
    </source>
</evidence>
<feature type="chain" id="PRO_5044568498" evidence="10">
    <location>
        <begin position="29"/>
        <end position="1085"/>
    </location>
</feature>
<comment type="similarity">
    <text evidence="8 9">Belongs to the TonB-dependent receptor family.</text>
</comment>
<dbReference type="Pfam" id="PF00593">
    <property type="entry name" value="TonB_dep_Rec_b-barrel"/>
    <property type="match status" value="1"/>
</dbReference>
<evidence type="ECO:0000313" key="20">
    <source>
        <dbReference type="Proteomes" id="UP000323717"/>
    </source>
</evidence>
<feature type="domain" description="TonB-dependent receptor plug" evidence="12">
    <location>
        <begin position="122"/>
        <end position="228"/>
    </location>
</feature>
<dbReference type="FunFam" id="2.60.40.1120:FF:000003">
    <property type="entry name" value="Outer membrane protein Omp121"/>
    <property type="match status" value="1"/>
</dbReference>
<evidence type="ECO:0000256" key="1">
    <source>
        <dbReference type="ARBA" id="ARBA00004571"/>
    </source>
</evidence>
<dbReference type="RefSeq" id="WP_004301515.1">
    <property type="nucleotide sequence ID" value="NZ_BAABYV010000001.1"/>
</dbReference>
<dbReference type="Proteomes" id="UP000473905">
    <property type="component" value="Unassembled WGS sequence"/>
</dbReference>
<dbReference type="SUPFAM" id="SSF56935">
    <property type="entry name" value="Porins"/>
    <property type="match status" value="1"/>
</dbReference>
<evidence type="ECO:0000259" key="12">
    <source>
        <dbReference type="Pfam" id="PF07715"/>
    </source>
</evidence>
<evidence type="ECO:0000313" key="24">
    <source>
        <dbReference type="Proteomes" id="UP000478493"/>
    </source>
</evidence>
<keyword evidence="3 8" id="KW-1134">Transmembrane beta strand</keyword>
<comment type="subcellular location">
    <subcellularLocation>
        <location evidence="1 8">Cell outer membrane</location>
        <topology evidence="1 8">Multi-pass membrane protein</topology>
    </subcellularLocation>
</comment>
<evidence type="ECO:0000256" key="2">
    <source>
        <dbReference type="ARBA" id="ARBA00022448"/>
    </source>
</evidence>
<feature type="domain" description="TonB-dependent receptor-like beta-barrel" evidence="11">
    <location>
        <begin position="424"/>
        <end position="826"/>
    </location>
</feature>
<dbReference type="EMBL" id="VWFC01000011">
    <property type="protein sequence ID" value="KAB1326639.1"/>
    <property type="molecule type" value="Genomic_DNA"/>
</dbReference>
<evidence type="ECO:0000256" key="4">
    <source>
        <dbReference type="ARBA" id="ARBA00022692"/>
    </source>
</evidence>
<sequence length="1085" mass="119430">MQRMSNKVKNMRSLLLILFSAISLSVSAQTITVKGNVKDTSGEPVIGASVVEKGNTTNGTITDLDGNFSIKVDGKKTLVISYIGMKTQEVAVQGRKTINVQMVDDSKALDEVVVIGYGTVNKRDLTGSVASVSAKDLAAIPVASASEALTGKLAGVSVTTTEGSPDADIKIRVRGGGSLSQDNSPLYIVDGFPVSSISDIAPSEIQSIDVLKDASSTAIYGARGANGVIIITTKSGKEGKTQVDFGASFGFKQVTKLTEVLSPYDFVAYQREIGSLDYGNFADMDIWRSIDGTDYQDEMFGRTGNQQQYNINVSGGTKQMTYSVSYAHNEEKSIMLNSGFKKDNVNAKIKSELNKWMTLDFNARLSYSTIDGLGGGADTNESNAANSTVANATVFRPVDSLKYSDDDEENSSAQQKSPLERLLATDKTRNTFNQNYNVGLNWKPFKNWTFRSEFGYGWKFDDTEQYWGVDAVSNSKYGYNGQPQAYLLREKTMSWRNANTLTYDNKKLFKGRDKLNVLIGHEVSSSQRKSIENVSVAFPVTMNFDDMKANMGSGKALANQSTIAAKENILSFFGRVNYTMMDKYLLAVTVRADGSSKFGSGNRWGVFPSAALAWRISDEAFMSNTQDWLSALKLRLSFGTAGNNRINSGLLSTTYSLGGNDARNPFFNGESTTMLEHGTNLYNPDLKWETTVTRNIGIDYGFWNNRISGAIDFYWNTTRDLLMRTEIPSLSGYNYQYKNFGQTSNKGVELSVSAVLFDKKNFSLNFNANIAYNRNRIDKLNTDSPWQSSNWSGSTMAKYEDFRVEKGGRLGEVWGYKTNGYYTVYDPVTNPTGELVWAGSEWGLKDGMQDNSPTITGGKYYPGGLKLECDKDGNPLKQRLGNTIAPTTGGFGFDGRVGNFDFNVFFNYSLGNVIVNGTKLAASFRSGSRTGYNLNNDFRLSNRYTWIDPETGLNLSSSSTDVLNTYGDMTTAGLRLNEINANANMYNPASATTMQLTDYAVEKASFLRLNNITIGYSLPKTIVRRAFMQNVRIYLTGYNLFCWTNYSGADPEVDTSSKKNAMTPGIDYAAYPKSRTFVGGINVTF</sequence>
<protein>
    <submittedName>
        <fullName evidence="16">TonB-dependent receptor</fullName>
    </submittedName>
</protein>
<evidence type="ECO:0000256" key="3">
    <source>
        <dbReference type="ARBA" id="ARBA00022452"/>
    </source>
</evidence>
<reference evidence="19" key="1">
    <citation type="journal article" date="2018" name="J. Anim. Genet.">
        <title>Acquired interbacterial defense systems protect against interspecies antagonism in the human gut microbiome.</title>
        <authorList>
            <person name="Ross B.D."/>
            <person name="Verster A.J."/>
            <person name="Radey M.C."/>
            <person name="Schmidtke D.T."/>
            <person name="Pope C.E."/>
            <person name="Hoffman L.R."/>
            <person name="Hajjar A."/>
            <person name="Peterson S.B."/>
            <person name="Borenstein E."/>
            <person name="Mougous J."/>
        </authorList>
    </citation>
    <scope>NUCLEOTIDE SEQUENCE [LARGE SCALE GENOMIC DNA]</scope>
    <source>
        <strain evidence="19">3725 D1 iv</strain>
    </source>
</reference>
<organism evidence="16 24">
    <name type="scientific">Bacteroides ovatus</name>
    <dbReference type="NCBI Taxonomy" id="28116"/>
    <lineage>
        <taxon>Bacteria</taxon>
        <taxon>Pseudomonadati</taxon>
        <taxon>Bacteroidota</taxon>
        <taxon>Bacteroidia</taxon>
        <taxon>Bacteroidales</taxon>
        <taxon>Bacteroidaceae</taxon>
        <taxon>Bacteroides</taxon>
    </lineage>
</organism>
<dbReference type="SUPFAM" id="SSF49464">
    <property type="entry name" value="Carboxypeptidase regulatory domain-like"/>
    <property type="match status" value="1"/>
</dbReference>
<dbReference type="EMBL" id="VWLE01000063">
    <property type="protein sequence ID" value="KAA3953154.1"/>
    <property type="molecule type" value="Genomic_DNA"/>
</dbReference>
<keyword evidence="6 8" id="KW-0472">Membrane</keyword>
<dbReference type="EMBL" id="CP041395">
    <property type="protein sequence ID" value="QDM11677.1"/>
    <property type="molecule type" value="Genomic_DNA"/>
</dbReference>
<evidence type="ECO:0000313" key="16">
    <source>
        <dbReference type="EMBL" id="KAA4540892.1"/>
    </source>
</evidence>
<dbReference type="Gene3D" id="2.170.130.10">
    <property type="entry name" value="TonB-dependent receptor, plug domain"/>
    <property type="match status" value="1"/>
</dbReference>
<evidence type="ECO:0000313" key="15">
    <source>
        <dbReference type="EMBL" id="KAA4093104.1"/>
    </source>
</evidence>
<dbReference type="InterPro" id="IPR037066">
    <property type="entry name" value="Plug_dom_sf"/>
</dbReference>
<dbReference type="InterPro" id="IPR012910">
    <property type="entry name" value="Plug_dom"/>
</dbReference>
<evidence type="ECO:0000313" key="22">
    <source>
        <dbReference type="Proteomes" id="UP000460135"/>
    </source>
</evidence>
<evidence type="ECO:0000256" key="5">
    <source>
        <dbReference type="ARBA" id="ARBA00023077"/>
    </source>
</evidence>
<gene>
    <name evidence="18" type="ORF">DYI28_24870</name>
    <name evidence="17" type="ORF">F3B53_11615</name>
    <name evidence="16" type="ORF">F3B85_05035</name>
    <name evidence="15" type="ORF">F3D66_20450</name>
    <name evidence="14" type="ORF">F3D71_06840</name>
    <name evidence="13" type="ORF">F3F51_03145</name>
</gene>
<dbReference type="Proteomes" id="UP000323717">
    <property type="component" value="Unassembled WGS sequence"/>
</dbReference>
<dbReference type="Pfam" id="PF07715">
    <property type="entry name" value="Plug"/>
    <property type="match status" value="1"/>
</dbReference>
<reference evidence="20 21" key="3">
    <citation type="journal article" date="2019" name="Nat. Med.">
        <title>A library of human gut bacterial isolates paired with longitudinal multiomics data enables mechanistic microbiome research.</title>
        <authorList>
            <person name="Poyet M."/>
            <person name="Groussin M."/>
            <person name="Gibbons S.M."/>
            <person name="Avila-Pacheco J."/>
            <person name="Jiang X."/>
            <person name="Kearney S.M."/>
            <person name="Perrotta A.R."/>
            <person name="Berdy B."/>
            <person name="Zhao S."/>
            <person name="Lieberman T.D."/>
            <person name="Swanson P.K."/>
            <person name="Smith M."/>
            <person name="Roesemann S."/>
            <person name="Alexander J.E."/>
            <person name="Rich S.A."/>
            <person name="Livny J."/>
            <person name="Vlamakis H."/>
            <person name="Clish C."/>
            <person name="Bullock K."/>
            <person name="Deik A."/>
            <person name="Scott J."/>
            <person name="Pierce K.A."/>
            <person name="Xavier R.J."/>
            <person name="Alm E.J."/>
        </authorList>
    </citation>
    <scope>NUCLEOTIDE SEQUENCE [LARGE SCALE GENOMIC DNA]</scope>
    <source>
        <strain evidence="15 23">BIOML-A134</strain>
        <strain evidence="14 20">BIOML-A163</strain>
        <strain evidence="13 22">BIOML-A183</strain>
        <strain evidence="17 21">BIOML-A2</strain>
        <strain evidence="16 24">BIOML-A41</strain>
    </source>
</reference>
<dbReference type="Gene3D" id="2.40.170.20">
    <property type="entry name" value="TonB-dependent receptor, beta-barrel domain"/>
    <property type="match status" value="1"/>
</dbReference>
<dbReference type="InterPro" id="IPR039426">
    <property type="entry name" value="TonB-dep_rcpt-like"/>
</dbReference>
<dbReference type="GO" id="GO:0009279">
    <property type="term" value="C:cell outer membrane"/>
    <property type="evidence" value="ECO:0007669"/>
    <property type="project" value="UniProtKB-SubCell"/>
</dbReference>
<dbReference type="Proteomes" id="UP000478493">
    <property type="component" value="Unassembled WGS sequence"/>
</dbReference>
<name>A0A1Y4PU81_BACOV</name>
<dbReference type="EMBL" id="VWGP01000003">
    <property type="protein sequence ID" value="KAA4540892.1"/>
    <property type="molecule type" value="Genomic_DNA"/>
</dbReference>
<keyword evidence="23" id="KW-1185">Reference proteome</keyword>
<proteinExistence type="inferred from homology"/>
<dbReference type="InterPro" id="IPR036942">
    <property type="entry name" value="Beta-barrel_TonB_sf"/>
</dbReference>
<evidence type="ECO:0000256" key="8">
    <source>
        <dbReference type="PROSITE-ProRule" id="PRU01360"/>
    </source>
</evidence>
<evidence type="ECO:0000256" key="7">
    <source>
        <dbReference type="ARBA" id="ARBA00023237"/>
    </source>
</evidence>
<dbReference type="NCBIfam" id="TIGR04057">
    <property type="entry name" value="SusC_RagA_signa"/>
    <property type="match status" value="1"/>
</dbReference>
<evidence type="ECO:0000313" key="17">
    <source>
        <dbReference type="EMBL" id="KAB1326639.1"/>
    </source>
</evidence>
<evidence type="ECO:0000313" key="13">
    <source>
        <dbReference type="EMBL" id="KAA3808387.1"/>
    </source>
</evidence>
<dbReference type="Proteomes" id="UP000460135">
    <property type="component" value="Unassembled WGS sequence"/>
</dbReference>
<evidence type="ECO:0000313" key="19">
    <source>
        <dbReference type="Proteomes" id="UP000318823"/>
    </source>
</evidence>
<dbReference type="GeneID" id="29453960"/>
<evidence type="ECO:0000256" key="10">
    <source>
        <dbReference type="SAM" id="SignalP"/>
    </source>
</evidence>
<evidence type="ECO:0000259" key="11">
    <source>
        <dbReference type="Pfam" id="PF00593"/>
    </source>
</evidence>
<reference evidence="18" key="4">
    <citation type="submission" date="2019-07" db="EMBL/GenBank/DDBJ databases">
        <authorList>
            <person name="Ross B.D."/>
            <person name="Verster A.J."/>
            <person name="Radey M.C."/>
            <person name="Schmidtke D.T."/>
            <person name="Pope C.E."/>
            <person name="Hoffman L.R."/>
            <person name="Hajjar A."/>
            <person name="Peterson S.B."/>
            <person name="Borenstein E."/>
            <person name="Mougous J.D."/>
        </authorList>
    </citation>
    <scope>NUCLEOTIDE SEQUENCE</scope>
    <source>
        <strain evidence="18">3725 D1 iv</strain>
    </source>
</reference>
<keyword evidence="4 8" id="KW-0812">Transmembrane</keyword>
<keyword evidence="7 8" id="KW-0998">Cell outer membrane</keyword>
<dbReference type="FunFam" id="2.170.130.10:FF:000008">
    <property type="entry name" value="SusC/RagA family TonB-linked outer membrane protein"/>
    <property type="match status" value="1"/>
</dbReference>
<feature type="signal peptide" evidence="10">
    <location>
        <begin position="1"/>
        <end position="28"/>
    </location>
</feature>
<keyword evidence="5 9" id="KW-0798">TonB box</keyword>
<dbReference type="Proteomes" id="UP000318823">
    <property type="component" value="Chromosome"/>
</dbReference>
<dbReference type="PROSITE" id="PS52016">
    <property type="entry name" value="TONB_DEPENDENT_REC_3"/>
    <property type="match status" value="1"/>
</dbReference>
<dbReference type="Gene3D" id="2.60.40.1120">
    <property type="entry name" value="Carboxypeptidase-like, regulatory domain"/>
    <property type="match status" value="1"/>
</dbReference>
<evidence type="ECO:0000313" key="21">
    <source>
        <dbReference type="Proteomes" id="UP000375690"/>
    </source>
</evidence>
<dbReference type="Proteomes" id="UP000375690">
    <property type="component" value="Unassembled WGS sequence"/>
</dbReference>
<dbReference type="AlphaFoldDB" id="A0A1Y4PU81"/>
<reference evidence="18" key="2">
    <citation type="journal article" date="2018" name="Nature">
        <title>Human gut bacteria contain acquired interbacterial defence systems.</title>
        <authorList>
            <person name="Ross B.D."/>
            <person name="Verster A.J."/>
            <person name="Radey M.C."/>
            <person name="Schmidtke D.T."/>
            <person name="Pope C.E."/>
            <person name="Hoffman L.R."/>
            <person name="Hajjar A."/>
            <person name="Peterson S.B."/>
            <person name="Borenstein E."/>
            <person name="Mougous J."/>
        </authorList>
    </citation>
    <scope>NUCLEOTIDE SEQUENCE</scope>
    <source>
        <strain evidence="18">3725 D1 iv</strain>
    </source>
</reference>
<dbReference type="EMBL" id="VWLX01000002">
    <property type="protein sequence ID" value="KAA3808387.1"/>
    <property type="molecule type" value="Genomic_DNA"/>
</dbReference>
<keyword evidence="2 8" id="KW-0813">Transport</keyword>
<dbReference type="InterPro" id="IPR008969">
    <property type="entry name" value="CarboxyPept-like_regulatory"/>
</dbReference>